<dbReference type="RefSeq" id="WP_132984833.1">
    <property type="nucleotide sequence ID" value="NZ_BMME01000001.1"/>
</dbReference>
<dbReference type="EMBL" id="BMME01000001">
    <property type="protein sequence ID" value="GGK04910.1"/>
    <property type="molecule type" value="Genomic_DNA"/>
</dbReference>
<name>A0ABQ2EB92_9GAMM</name>
<accession>A0ABQ2EB92</accession>
<comment type="caution">
    <text evidence="2">The sequence shown here is derived from an EMBL/GenBank/DDBJ whole genome shotgun (WGS) entry which is preliminary data.</text>
</comment>
<reference evidence="3" key="1">
    <citation type="journal article" date="2019" name="Int. J. Syst. Evol. Microbiol.">
        <title>The Global Catalogue of Microorganisms (GCM) 10K type strain sequencing project: providing services to taxonomists for standard genome sequencing and annotation.</title>
        <authorList>
            <consortium name="The Broad Institute Genomics Platform"/>
            <consortium name="The Broad Institute Genome Sequencing Center for Infectious Disease"/>
            <person name="Wu L."/>
            <person name="Ma J."/>
        </authorList>
    </citation>
    <scope>NUCLEOTIDE SEQUENCE [LARGE SCALE GENOMIC DNA]</scope>
    <source>
        <strain evidence="3">CGMCC 1.8985</strain>
    </source>
</reference>
<proteinExistence type="predicted"/>
<dbReference type="Pfam" id="PF25559">
    <property type="entry name" value="DUF7931"/>
    <property type="match status" value="1"/>
</dbReference>
<sequence>MSTAGPSGDVLAIADREEAVEATVTLVAGARRRIRILSRVLDPGLYDDPRVLEALRVFATSTTDAEVRLLVLDATAIQRTHAPLLALAQRLPSVFQFRELADPVDRARADAFVATDNGGCYHREFGHRFEGEARLHGAGRARQLCEAFDPVWERSRPCNELRALGL</sequence>
<evidence type="ECO:0000259" key="1">
    <source>
        <dbReference type="Pfam" id="PF25559"/>
    </source>
</evidence>
<protein>
    <recommendedName>
        <fullName evidence="1">DUF7931 domain-containing protein</fullName>
    </recommendedName>
</protein>
<keyword evidence="3" id="KW-1185">Reference proteome</keyword>
<organism evidence="2 3">
    <name type="scientific">Luteimonas terricola</name>
    <dbReference type="NCBI Taxonomy" id="645597"/>
    <lineage>
        <taxon>Bacteria</taxon>
        <taxon>Pseudomonadati</taxon>
        <taxon>Pseudomonadota</taxon>
        <taxon>Gammaproteobacteria</taxon>
        <taxon>Lysobacterales</taxon>
        <taxon>Lysobacteraceae</taxon>
        <taxon>Luteimonas</taxon>
    </lineage>
</organism>
<evidence type="ECO:0000313" key="3">
    <source>
        <dbReference type="Proteomes" id="UP000599009"/>
    </source>
</evidence>
<dbReference type="InterPro" id="IPR057691">
    <property type="entry name" value="DUF7931"/>
</dbReference>
<feature type="domain" description="DUF7931" evidence="1">
    <location>
        <begin position="16"/>
        <end position="164"/>
    </location>
</feature>
<evidence type="ECO:0000313" key="2">
    <source>
        <dbReference type="EMBL" id="GGK04910.1"/>
    </source>
</evidence>
<gene>
    <name evidence="2" type="ORF">GCM10011394_12510</name>
</gene>
<dbReference type="Proteomes" id="UP000599009">
    <property type="component" value="Unassembled WGS sequence"/>
</dbReference>